<gene>
    <name evidence="2" type="ORF">MTP13_00995</name>
</gene>
<feature type="signal peptide" evidence="1">
    <location>
        <begin position="1"/>
        <end position="34"/>
    </location>
</feature>
<evidence type="ECO:0008006" key="4">
    <source>
        <dbReference type="Google" id="ProtNLM"/>
    </source>
</evidence>
<evidence type="ECO:0000313" key="3">
    <source>
        <dbReference type="Proteomes" id="UP000831304"/>
    </source>
</evidence>
<protein>
    <recommendedName>
        <fullName evidence="4">Secreted protein</fullName>
    </recommendedName>
</protein>
<evidence type="ECO:0000313" key="2">
    <source>
        <dbReference type="EMBL" id="UOE26389.1"/>
    </source>
</evidence>
<evidence type="ECO:0000256" key="1">
    <source>
        <dbReference type="SAM" id="SignalP"/>
    </source>
</evidence>
<dbReference type="Proteomes" id="UP000831304">
    <property type="component" value="Chromosome"/>
</dbReference>
<keyword evidence="3" id="KW-1185">Reference proteome</keyword>
<accession>A0ABY4AU37</accession>
<keyword evidence="1" id="KW-0732">Signal</keyword>
<sequence length="131" mass="14189">MNLKARRRRIVGSAILASLLSIGGVVVTAVPAEAACSGVSNPRVRYWCNTVAPNTVYYSTDGSYKKYNEMYEGGSLLVGIRWQIPGGATWGAYNGTGYVYKTYAVSTTDLATCWNRSTSTYSSARCDFVKG</sequence>
<organism evidence="2 3">
    <name type="scientific">Agromyces soli</name>
    <dbReference type="NCBI Taxonomy" id="659012"/>
    <lineage>
        <taxon>Bacteria</taxon>
        <taxon>Bacillati</taxon>
        <taxon>Actinomycetota</taxon>
        <taxon>Actinomycetes</taxon>
        <taxon>Micrococcales</taxon>
        <taxon>Microbacteriaceae</taxon>
        <taxon>Agromyces</taxon>
    </lineage>
</organism>
<proteinExistence type="predicted"/>
<dbReference type="RefSeq" id="WP_243569219.1">
    <property type="nucleotide sequence ID" value="NZ_BAAARD010000005.1"/>
</dbReference>
<feature type="chain" id="PRO_5047350665" description="Secreted protein" evidence="1">
    <location>
        <begin position="35"/>
        <end position="131"/>
    </location>
</feature>
<reference evidence="2 3" key="1">
    <citation type="submission" date="2022-03" db="EMBL/GenBank/DDBJ databases">
        <title>Agromyces sp. isolated from the gut of P. brevitarsis seulensis larvae.</title>
        <authorList>
            <person name="Won M."/>
            <person name="Kwon S.-W."/>
        </authorList>
    </citation>
    <scope>NUCLEOTIDE SEQUENCE [LARGE SCALE GENOMIC DNA]</scope>
    <source>
        <strain evidence="2 3">KACC 16215</strain>
    </source>
</reference>
<name>A0ABY4AU37_9MICO</name>
<dbReference type="EMBL" id="CP094533">
    <property type="protein sequence ID" value="UOE26389.1"/>
    <property type="molecule type" value="Genomic_DNA"/>
</dbReference>